<dbReference type="AlphaFoldDB" id="A0A0K2U4F3"/>
<dbReference type="EMBL" id="HACA01015230">
    <property type="protein sequence ID" value="CDW32591.1"/>
    <property type="molecule type" value="Transcribed_RNA"/>
</dbReference>
<protein>
    <submittedName>
        <fullName evidence="1">Uncharacterized protein</fullName>
    </submittedName>
</protein>
<organism evidence="1">
    <name type="scientific">Lepeophtheirus salmonis</name>
    <name type="common">Salmon louse</name>
    <name type="synonym">Caligus salmonis</name>
    <dbReference type="NCBI Taxonomy" id="72036"/>
    <lineage>
        <taxon>Eukaryota</taxon>
        <taxon>Metazoa</taxon>
        <taxon>Ecdysozoa</taxon>
        <taxon>Arthropoda</taxon>
        <taxon>Crustacea</taxon>
        <taxon>Multicrustacea</taxon>
        <taxon>Hexanauplia</taxon>
        <taxon>Copepoda</taxon>
        <taxon>Siphonostomatoida</taxon>
        <taxon>Caligidae</taxon>
        <taxon>Lepeophtheirus</taxon>
    </lineage>
</organism>
<accession>A0A0K2U4F3</accession>
<sequence length="64" mass="7606">MDNALLKLIIYKLTTKGLNFHRVSFNSTNIFYKKSVSFKGTMIKFSVLYSSFLVCLWQHYHLRL</sequence>
<evidence type="ECO:0000313" key="1">
    <source>
        <dbReference type="EMBL" id="CDW32591.1"/>
    </source>
</evidence>
<proteinExistence type="predicted"/>
<reference evidence="1" key="1">
    <citation type="submission" date="2014-05" db="EMBL/GenBank/DDBJ databases">
        <authorList>
            <person name="Chronopoulou M."/>
        </authorList>
    </citation>
    <scope>NUCLEOTIDE SEQUENCE</scope>
    <source>
        <tissue evidence="1">Whole organism</tissue>
    </source>
</reference>
<name>A0A0K2U4F3_LEPSM</name>